<dbReference type="SUPFAM" id="SSF54427">
    <property type="entry name" value="NTF2-like"/>
    <property type="match status" value="1"/>
</dbReference>
<dbReference type="Pfam" id="PF02136">
    <property type="entry name" value="NTF2"/>
    <property type="match status" value="1"/>
</dbReference>
<dbReference type="InterPro" id="IPR002075">
    <property type="entry name" value="NTF2_dom"/>
</dbReference>
<dbReference type="InterPro" id="IPR045875">
    <property type="entry name" value="NTF2"/>
</dbReference>
<proteinExistence type="predicted"/>
<dbReference type="PANTHER" id="PTHR12612">
    <property type="entry name" value="NUCLEAR TRANSPORT FACTOR 2"/>
    <property type="match status" value="1"/>
</dbReference>
<dbReference type="InterPro" id="IPR032710">
    <property type="entry name" value="NTF2-like_dom_sf"/>
</dbReference>
<gene>
    <name evidence="2" type="ORF">LCMiAC02_01190</name>
</gene>
<evidence type="ECO:0000313" key="2">
    <source>
        <dbReference type="EMBL" id="QBK89026.1"/>
    </source>
</evidence>
<evidence type="ECO:0000259" key="1">
    <source>
        <dbReference type="PROSITE" id="PS50177"/>
    </source>
</evidence>
<organism evidence="2">
    <name type="scientific">Mimivirus LCMiAC02</name>
    <dbReference type="NCBI Taxonomy" id="2506609"/>
    <lineage>
        <taxon>Viruses</taxon>
        <taxon>Varidnaviria</taxon>
        <taxon>Bamfordvirae</taxon>
        <taxon>Nucleocytoviricota</taxon>
        <taxon>Megaviricetes</taxon>
        <taxon>Imitervirales</taxon>
        <taxon>Mimiviridae</taxon>
        <taxon>Klosneuvirinae</taxon>
    </lineage>
</organism>
<dbReference type="Gene3D" id="3.10.450.50">
    <property type="match status" value="1"/>
</dbReference>
<dbReference type="EMBL" id="MK500407">
    <property type="protein sequence ID" value="QBK89026.1"/>
    <property type="molecule type" value="Genomic_DNA"/>
</dbReference>
<accession>A0A481Z3Q2</accession>
<dbReference type="PROSITE" id="PS50177">
    <property type="entry name" value="NTF2_DOMAIN"/>
    <property type="match status" value="1"/>
</dbReference>
<protein>
    <submittedName>
        <fullName evidence="2">Nuclear transport factor 2 domain protein</fullName>
    </submittedName>
</protein>
<feature type="domain" description="NTF2" evidence="1">
    <location>
        <begin position="25"/>
        <end position="160"/>
    </location>
</feature>
<reference evidence="2" key="1">
    <citation type="journal article" date="2019" name="MBio">
        <title>Virus Genomes from Deep Sea Sediments Expand the Ocean Megavirome and Support Independent Origins of Viral Gigantism.</title>
        <authorList>
            <person name="Backstrom D."/>
            <person name="Yutin N."/>
            <person name="Jorgensen S.L."/>
            <person name="Dharamshi J."/>
            <person name="Homa F."/>
            <person name="Zaremba-Niedwiedzka K."/>
            <person name="Spang A."/>
            <person name="Wolf Y.I."/>
            <person name="Koonin E.V."/>
            <person name="Ettema T.J."/>
        </authorList>
    </citation>
    <scope>NUCLEOTIDE SEQUENCE</scope>
</reference>
<dbReference type="InterPro" id="IPR018222">
    <property type="entry name" value="Nuclear_transport_factor_2_euk"/>
</dbReference>
<sequence>MRFSWTTKNNSYHSLVDVKSNYKNITKKFCEMYYPLFDNNFFALEKLYKPKSLFLFIDEDLVGFNSVKHKMLNSNIQKFIHHKINVSSQPIGTNSILITTNGTVDIVCSSNTRIDDFFNDIMSTYTGFGNHIYSCKFFETIILKRNNNNKFYIYNTIFSINKNINTDMDMDIDMDIDDDII</sequence>
<name>A0A481Z3Q2_9VIRU</name>